<evidence type="ECO:0000313" key="2">
    <source>
        <dbReference type="Proteomes" id="UP000308365"/>
    </source>
</evidence>
<reference evidence="2" key="1">
    <citation type="journal article" date="2019" name="IScience">
        <title>Narwhal Genome Reveals Long-Term Low Genetic Diversity despite Current Large Abundance Size.</title>
        <authorList>
            <person name="Westbury M.V."/>
            <person name="Petersen B."/>
            <person name="Garde E."/>
            <person name="Heide-Jorgensen M.P."/>
            <person name="Lorenzen E.D."/>
        </authorList>
    </citation>
    <scope>NUCLEOTIDE SEQUENCE [LARGE SCALE GENOMIC DNA]</scope>
</reference>
<protein>
    <recommendedName>
        <fullName evidence="3">PH domain-containing protein</fullName>
    </recommendedName>
</protein>
<dbReference type="GO" id="GO:1903527">
    <property type="term" value="P:positive regulation of membrane tubulation"/>
    <property type="evidence" value="ECO:0007669"/>
    <property type="project" value="TreeGrafter"/>
</dbReference>
<dbReference type="EMBL" id="RWIC01000762">
    <property type="protein sequence ID" value="TKC40363.1"/>
    <property type="molecule type" value="Genomic_DNA"/>
</dbReference>
<dbReference type="GO" id="GO:0005096">
    <property type="term" value="F:GTPase activator activity"/>
    <property type="evidence" value="ECO:0007669"/>
    <property type="project" value="InterPro"/>
</dbReference>
<dbReference type="PANTHER" id="PTHR45854:SF2">
    <property type="entry name" value="ARF-GAP WITH SH3 DOMAIN, ANK REPEAT AND PH DOMAIN-CONTAINING PROTEIN 1"/>
    <property type="match status" value="1"/>
</dbReference>
<evidence type="ECO:0008006" key="3">
    <source>
        <dbReference type="Google" id="ProtNLM"/>
    </source>
</evidence>
<organism evidence="1 2">
    <name type="scientific">Monodon monoceros</name>
    <name type="common">Narwhal</name>
    <name type="synonym">Ceratodon monodon</name>
    <dbReference type="NCBI Taxonomy" id="40151"/>
    <lineage>
        <taxon>Eukaryota</taxon>
        <taxon>Metazoa</taxon>
        <taxon>Chordata</taxon>
        <taxon>Craniata</taxon>
        <taxon>Vertebrata</taxon>
        <taxon>Euteleostomi</taxon>
        <taxon>Mammalia</taxon>
        <taxon>Eutheria</taxon>
        <taxon>Laurasiatheria</taxon>
        <taxon>Artiodactyla</taxon>
        <taxon>Whippomorpha</taxon>
        <taxon>Cetacea</taxon>
        <taxon>Odontoceti</taxon>
        <taxon>Monodontidae</taxon>
        <taxon>Monodon</taxon>
    </lineage>
</organism>
<dbReference type="Gene3D" id="2.30.29.30">
    <property type="entry name" value="Pleckstrin-homology domain (PH domain)/Phosphotyrosine-binding domain (PTB)"/>
    <property type="match status" value="1"/>
</dbReference>
<accession>A0A4U1EUV0</accession>
<gene>
    <name evidence="1" type="ORF">EI555_021132</name>
</gene>
<dbReference type="Proteomes" id="UP000308365">
    <property type="component" value="Unassembled WGS sequence"/>
</dbReference>
<dbReference type="SUPFAM" id="SSF50729">
    <property type="entry name" value="PH domain-like"/>
    <property type="match status" value="1"/>
</dbReference>
<dbReference type="GO" id="GO:0002102">
    <property type="term" value="C:podosome"/>
    <property type="evidence" value="ECO:0007669"/>
    <property type="project" value="TreeGrafter"/>
</dbReference>
<dbReference type="AlphaFoldDB" id="A0A4U1EUV0"/>
<dbReference type="InterPro" id="IPR011993">
    <property type="entry name" value="PH-like_dom_sf"/>
</dbReference>
<proteinExistence type="predicted"/>
<name>A0A4U1EUV0_MONMO</name>
<sequence length="83" mass="9310">DSQSRQGGYSMHQLQGNKEYGSEKKGYLLKKSDGIRKVWQRRKCSVKNGILTISHATVSVSGNLPSCVFDAFWPRGLESKHVL</sequence>
<comment type="caution">
    <text evidence="1">The sequence shown here is derived from an EMBL/GenBank/DDBJ whole genome shotgun (WGS) entry which is preliminary data.</text>
</comment>
<dbReference type="GO" id="GO:0060271">
    <property type="term" value="P:cilium assembly"/>
    <property type="evidence" value="ECO:0007669"/>
    <property type="project" value="TreeGrafter"/>
</dbReference>
<dbReference type="InterPro" id="IPR043593">
    <property type="entry name" value="ASAP"/>
</dbReference>
<evidence type="ECO:0000313" key="1">
    <source>
        <dbReference type="EMBL" id="TKC40363.1"/>
    </source>
</evidence>
<dbReference type="PANTHER" id="PTHR45854">
    <property type="entry name" value="ASAP FAMILY MEMBER"/>
    <property type="match status" value="1"/>
</dbReference>
<feature type="non-terminal residue" evidence="1">
    <location>
        <position position="1"/>
    </location>
</feature>